<dbReference type="Pfam" id="PF13640">
    <property type="entry name" value="2OG-FeII_Oxy_3"/>
    <property type="match status" value="1"/>
</dbReference>
<evidence type="ECO:0000256" key="5">
    <source>
        <dbReference type="ARBA" id="ARBA00023004"/>
    </source>
</evidence>
<dbReference type="SMART" id="SM00702">
    <property type="entry name" value="P4Hc"/>
    <property type="match status" value="1"/>
</dbReference>
<keyword evidence="5" id="KW-0408">Iron</keyword>
<feature type="domain" description="Prolyl 4-hydroxylase alpha subunit" evidence="6">
    <location>
        <begin position="30"/>
        <end position="235"/>
    </location>
</feature>
<evidence type="ECO:0000256" key="3">
    <source>
        <dbReference type="ARBA" id="ARBA00022964"/>
    </source>
</evidence>
<dbReference type="Proteomes" id="UP000799440">
    <property type="component" value="Unassembled WGS sequence"/>
</dbReference>
<evidence type="ECO:0000259" key="6">
    <source>
        <dbReference type="SMART" id="SM00702"/>
    </source>
</evidence>
<feature type="non-terminal residue" evidence="7">
    <location>
        <position position="1"/>
    </location>
</feature>
<dbReference type="GO" id="GO:0005783">
    <property type="term" value="C:endoplasmic reticulum"/>
    <property type="evidence" value="ECO:0007669"/>
    <property type="project" value="TreeGrafter"/>
</dbReference>
<evidence type="ECO:0000256" key="2">
    <source>
        <dbReference type="ARBA" id="ARBA00022723"/>
    </source>
</evidence>
<evidence type="ECO:0000313" key="8">
    <source>
        <dbReference type="Proteomes" id="UP000799440"/>
    </source>
</evidence>
<keyword evidence="8" id="KW-1185">Reference proteome</keyword>
<dbReference type="InterPro" id="IPR044862">
    <property type="entry name" value="Pro_4_hyd_alph_FE2OG_OXY"/>
</dbReference>
<dbReference type="InterPro" id="IPR045054">
    <property type="entry name" value="P4HA-like"/>
</dbReference>
<dbReference type="PANTHER" id="PTHR10869">
    <property type="entry name" value="PROLYL 4-HYDROXYLASE ALPHA SUBUNIT"/>
    <property type="match status" value="1"/>
</dbReference>
<gene>
    <name evidence="7" type="ORF">M011DRAFT_386775</name>
</gene>
<dbReference type="GO" id="GO:0005506">
    <property type="term" value="F:iron ion binding"/>
    <property type="evidence" value="ECO:0007669"/>
    <property type="project" value="InterPro"/>
</dbReference>
<evidence type="ECO:0000256" key="4">
    <source>
        <dbReference type="ARBA" id="ARBA00023002"/>
    </source>
</evidence>
<keyword evidence="2" id="KW-0479">Metal-binding</keyword>
<protein>
    <recommendedName>
        <fullName evidence="6">Prolyl 4-hydroxylase alpha subunit domain-containing protein</fullName>
    </recommendedName>
</protein>
<reference evidence="7" key="1">
    <citation type="journal article" date="2020" name="Stud. Mycol.">
        <title>101 Dothideomycetes genomes: a test case for predicting lifestyles and emergence of pathogens.</title>
        <authorList>
            <person name="Haridas S."/>
            <person name="Albert R."/>
            <person name="Binder M."/>
            <person name="Bloem J."/>
            <person name="Labutti K."/>
            <person name="Salamov A."/>
            <person name="Andreopoulos B."/>
            <person name="Baker S."/>
            <person name="Barry K."/>
            <person name="Bills G."/>
            <person name="Bluhm B."/>
            <person name="Cannon C."/>
            <person name="Castanera R."/>
            <person name="Culley D."/>
            <person name="Daum C."/>
            <person name="Ezra D."/>
            <person name="Gonzalez J."/>
            <person name="Henrissat B."/>
            <person name="Kuo A."/>
            <person name="Liang C."/>
            <person name="Lipzen A."/>
            <person name="Lutzoni F."/>
            <person name="Magnuson J."/>
            <person name="Mondo S."/>
            <person name="Nolan M."/>
            <person name="Ohm R."/>
            <person name="Pangilinan J."/>
            <person name="Park H.-J."/>
            <person name="Ramirez L."/>
            <person name="Alfaro M."/>
            <person name="Sun H."/>
            <person name="Tritt A."/>
            <person name="Yoshinaga Y."/>
            <person name="Zwiers L.-H."/>
            <person name="Turgeon B."/>
            <person name="Goodwin S."/>
            <person name="Spatafora J."/>
            <person name="Crous P."/>
            <person name="Grigoriev I."/>
        </authorList>
    </citation>
    <scope>NUCLEOTIDE SEQUENCE</scope>
    <source>
        <strain evidence="7">CBS 119925</strain>
    </source>
</reference>
<dbReference type="Gene3D" id="2.60.120.620">
    <property type="entry name" value="q2cbj1_9rhob like domain"/>
    <property type="match status" value="1"/>
</dbReference>
<evidence type="ECO:0000313" key="7">
    <source>
        <dbReference type="EMBL" id="KAF2751472.1"/>
    </source>
</evidence>
<keyword evidence="3" id="KW-0223">Dioxygenase</keyword>
<comment type="cofactor">
    <cofactor evidence="1">
        <name>L-ascorbate</name>
        <dbReference type="ChEBI" id="CHEBI:38290"/>
    </cofactor>
</comment>
<dbReference type="OrthoDB" id="69177at2759"/>
<proteinExistence type="predicted"/>
<dbReference type="AlphaFoldDB" id="A0A6A6VLI2"/>
<organism evidence="7 8">
    <name type="scientific">Sporormia fimetaria CBS 119925</name>
    <dbReference type="NCBI Taxonomy" id="1340428"/>
    <lineage>
        <taxon>Eukaryota</taxon>
        <taxon>Fungi</taxon>
        <taxon>Dikarya</taxon>
        <taxon>Ascomycota</taxon>
        <taxon>Pezizomycotina</taxon>
        <taxon>Dothideomycetes</taxon>
        <taxon>Pleosporomycetidae</taxon>
        <taxon>Pleosporales</taxon>
        <taxon>Sporormiaceae</taxon>
        <taxon>Sporormia</taxon>
    </lineage>
</organism>
<dbReference type="GO" id="GO:0004656">
    <property type="term" value="F:procollagen-proline 4-dioxygenase activity"/>
    <property type="evidence" value="ECO:0007669"/>
    <property type="project" value="TreeGrafter"/>
</dbReference>
<dbReference type="GO" id="GO:0031418">
    <property type="term" value="F:L-ascorbic acid binding"/>
    <property type="evidence" value="ECO:0007669"/>
    <property type="project" value="InterPro"/>
</dbReference>
<dbReference type="PANTHER" id="PTHR10869:SF236">
    <property type="entry name" value="PROLYL 4-HYDROXYLASE ALPHA SUBUNIT DOMAIN-CONTAINING PROTEIN"/>
    <property type="match status" value="1"/>
</dbReference>
<sequence length="245" mass="27667">QMPEAFLEGAAPNPTKQVIDWEGMPEYKDRWAVILDGVLTQEECDTLITAVEATTDGYWERAMVNTGGGMQMMYEEIRKCGRTIIDDRDLAARIWARVEPSVPEIHTLQNRPHITGMGPVKRKEVWKVTRLNERLRFLKYTGGEYFRAHGDGCYETPDFKERSYITLQLYLNDGSGKHDTGPVDGGATTFFGDYQQQLSVAPKVGRVLLFQHRDLVHAGDELVSGTKFTMRTDVMYTLDAKAPGA</sequence>
<dbReference type="EMBL" id="MU006562">
    <property type="protein sequence ID" value="KAF2751472.1"/>
    <property type="molecule type" value="Genomic_DNA"/>
</dbReference>
<keyword evidence="4" id="KW-0560">Oxidoreductase</keyword>
<dbReference type="InterPro" id="IPR006620">
    <property type="entry name" value="Pro_4_hyd_alph"/>
</dbReference>
<feature type="non-terminal residue" evidence="7">
    <location>
        <position position="245"/>
    </location>
</feature>
<name>A0A6A6VLI2_9PLEO</name>
<evidence type="ECO:0000256" key="1">
    <source>
        <dbReference type="ARBA" id="ARBA00001961"/>
    </source>
</evidence>
<accession>A0A6A6VLI2</accession>